<name>A0ABD6EZ97_9BILA</name>
<proteinExistence type="predicted"/>
<gene>
    <name evidence="1" type="ORF">AB6A40_008324</name>
</gene>
<protein>
    <recommendedName>
        <fullName evidence="3">DUF19 domain-containing protein</fullName>
    </recommendedName>
</protein>
<dbReference type="AlphaFoldDB" id="A0ABD6EZ97"/>
<evidence type="ECO:0000313" key="1">
    <source>
        <dbReference type="EMBL" id="MFH4981615.1"/>
    </source>
</evidence>
<organism evidence="1 2">
    <name type="scientific">Gnathostoma spinigerum</name>
    <dbReference type="NCBI Taxonomy" id="75299"/>
    <lineage>
        <taxon>Eukaryota</taxon>
        <taxon>Metazoa</taxon>
        <taxon>Ecdysozoa</taxon>
        <taxon>Nematoda</taxon>
        <taxon>Chromadorea</taxon>
        <taxon>Rhabditida</taxon>
        <taxon>Spirurina</taxon>
        <taxon>Gnathostomatomorpha</taxon>
        <taxon>Gnathostomatoidea</taxon>
        <taxon>Gnathostomatidae</taxon>
        <taxon>Gnathostoma</taxon>
    </lineage>
</organism>
<sequence length="233" mass="27086">MKATNESQSRQHKQQSLLNNVSLPQISEFVDIDEQQIEPNNRSDEQLISQCGPLIKNKARGCFESLIAVWRNVNSRRPNLNNISFPLYRYTKKELLELCDEYANVYLCAGFDPIMRCLTDDWMRLARDYLGYVCSPSNIQKFMTQYECVVRTDVRRREMCEKHLEDESKLVDDIAKCKALILYFNCMKSEVARKCGVKAVVELKTTITEFGCSTNKLIDLPIGRRPTDYIFLQ</sequence>
<dbReference type="EMBL" id="JBGFUD010007555">
    <property type="protein sequence ID" value="MFH4981615.1"/>
    <property type="molecule type" value="Genomic_DNA"/>
</dbReference>
<evidence type="ECO:0000313" key="2">
    <source>
        <dbReference type="Proteomes" id="UP001608902"/>
    </source>
</evidence>
<keyword evidence="2" id="KW-1185">Reference proteome</keyword>
<evidence type="ECO:0008006" key="3">
    <source>
        <dbReference type="Google" id="ProtNLM"/>
    </source>
</evidence>
<comment type="caution">
    <text evidence="1">The sequence shown here is derived from an EMBL/GenBank/DDBJ whole genome shotgun (WGS) entry which is preliminary data.</text>
</comment>
<reference evidence="1 2" key="1">
    <citation type="submission" date="2024-08" db="EMBL/GenBank/DDBJ databases">
        <title>Gnathostoma spinigerum genome.</title>
        <authorList>
            <person name="Gonzalez-Bertolin B."/>
            <person name="Monzon S."/>
            <person name="Zaballos A."/>
            <person name="Jimenez P."/>
            <person name="Dekumyoy P."/>
            <person name="Varona S."/>
            <person name="Cuesta I."/>
            <person name="Sumanam S."/>
            <person name="Adisakwattana P."/>
            <person name="Gasser R.B."/>
            <person name="Hernandez-Gonzalez A."/>
            <person name="Young N.D."/>
            <person name="Perteguer M.J."/>
        </authorList>
    </citation>
    <scope>NUCLEOTIDE SEQUENCE [LARGE SCALE GENOMIC DNA]</scope>
    <source>
        <strain evidence="1">AL3</strain>
        <tissue evidence="1">Liver</tissue>
    </source>
</reference>
<dbReference type="Proteomes" id="UP001608902">
    <property type="component" value="Unassembled WGS sequence"/>
</dbReference>
<accession>A0ABD6EZ97</accession>